<name>A0A1G4JHH0_9SACH</name>
<dbReference type="Pfam" id="PF00171">
    <property type="entry name" value="Aldedh"/>
    <property type="match status" value="1"/>
</dbReference>
<reference evidence="7" key="1">
    <citation type="submission" date="2016-03" db="EMBL/GenBank/DDBJ databases">
        <authorList>
            <person name="Devillers Hugo."/>
        </authorList>
    </citation>
    <scope>NUCLEOTIDE SEQUENCE [LARGE SCALE GENOMIC DNA]</scope>
</reference>
<dbReference type="Proteomes" id="UP000191144">
    <property type="component" value="Chromosome E"/>
</dbReference>
<feature type="active site" evidence="3">
    <location>
        <position position="264"/>
    </location>
</feature>
<evidence type="ECO:0000313" key="6">
    <source>
        <dbReference type="EMBL" id="SCU89652.1"/>
    </source>
</evidence>
<evidence type="ECO:0000313" key="7">
    <source>
        <dbReference type="Proteomes" id="UP000191144"/>
    </source>
</evidence>
<organism evidence="6 7">
    <name type="scientific">Lachancea meyersii CBS 8951</name>
    <dbReference type="NCBI Taxonomy" id="1266667"/>
    <lineage>
        <taxon>Eukaryota</taxon>
        <taxon>Fungi</taxon>
        <taxon>Dikarya</taxon>
        <taxon>Ascomycota</taxon>
        <taxon>Saccharomycotina</taxon>
        <taxon>Saccharomycetes</taxon>
        <taxon>Saccharomycetales</taxon>
        <taxon>Saccharomycetaceae</taxon>
        <taxon>Lachancea</taxon>
    </lineage>
</organism>
<dbReference type="OrthoDB" id="310895at2759"/>
<keyword evidence="7" id="KW-1185">Reference proteome</keyword>
<dbReference type="Gene3D" id="3.40.605.10">
    <property type="entry name" value="Aldehyde Dehydrogenase, Chain A, domain 1"/>
    <property type="match status" value="1"/>
</dbReference>
<dbReference type="PROSITE" id="PS00687">
    <property type="entry name" value="ALDEHYDE_DEHYDR_GLU"/>
    <property type="match status" value="1"/>
</dbReference>
<evidence type="ECO:0000256" key="2">
    <source>
        <dbReference type="ARBA" id="ARBA00023002"/>
    </source>
</evidence>
<evidence type="ECO:0000256" key="3">
    <source>
        <dbReference type="PROSITE-ProRule" id="PRU10007"/>
    </source>
</evidence>
<dbReference type="AlphaFoldDB" id="A0A1G4JHH0"/>
<dbReference type="Gene3D" id="3.40.309.10">
    <property type="entry name" value="Aldehyde Dehydrogenase, Chain A, domain 2"/>
    <property type="match status" value="1"/>
</dbReference>
<evidence type="ECO:0000256" key="1">
    <source>
        <dbReference type="ARBA" id="ARBA00009986"/>
    </source>
</evidence>
<dbReference type="InterPro" id="IPR016160">
    <property type="entry name" value="Ald_DH_CS_CYS"/>
</dbReference>
<dbReference type="InterPro" id="IPR016161">
    <property type="entry name" value="Ald_DH/histidinol_DH"/>
</dbReference>
<accession>A0A1G4JHH0</accession>
<dbReference type="FunFam" id="3.40.309.10:FF:000012">
    <property type="entry name" value="Betaine aldehyde dehydrogenase"/>
    <property type="match status" value="1"/>
</dbReference>
<dbReference type="InterPro" id="IPR015590">
    <property type="entry name" value="Aldehyde_DH_dom"/>
</dbReference>
<dbReference type="PROSITE" id="PS00070">
    <property type="entry name" value="ALDEHYDE_DEHYDR_CYS"/>
    <property type="match status" value="1"/>
</dbReference>
<dbReference type="EMBL" id="LT598481">
    <property type="protein sequence ID" value="SCU89652.1"/>
    <property type="molecule type" value="Genomic_DNA"/>
</dbReference>
<dbReference type="GO" id="GO:0016620">
    <property type="term" value="F:oxidoreductase activity, acting on the aldehyde or oxo group of donors, NAD or NADP as acceptor"/>
    <property type="evidence" value="ECO:0007669"/>
    <property type="project" value="InterPro"/>
</dbReference>
<sequence length="503" mass="53956">MTELFQEIELPSGGSYNQPLGLFINNEWVASSCDEKIESIDASTGEVIAAVQAADAKLDVDKAVDAARKAFPVWRDTPATQKRDLLLKLATIVEQNAEQLAKVESLDSGKPLEANAKDDVGAITQVLKYYAGWADKAPGQSFSPDANTLTYTIHQPLGVVGCIIPFNYPLAMMAWKWTAIATGNTAVFKSAEQTPLSILFFANLVKEAGFPPGVFNVLSGTGAKVGDAMAKHLGIDKIAFTGSTPVGQLIQQSAAVNLKPVTLECGGKSPNVIFEDADFHKAVKWTAEGIFSNMGQICSGTSRCFVQESIYDKFVDALAKHVEENYIVGHPTEPGVKVGPQISKRQQERIQYYIQKGIDEGCRVALGGPGLPDSIAQSEKCKSGFYVKPTILANVTSSHIVAREEIFGPVIVIGKFSTYDEALEIANDSCYGLGSAVFTQDITKAHKFASQVEAGVCYVNSSNQVDFALPFGGVKMSGHGRELGEYGLGNFTSVKAVYVNLGN</sequence>
<dbReference type="FunFam" id="3.40.605.10:FF:000001">
    <property type="entry name" value="Aldehyde dehydrogenase 1"/>
    <property type="match status" value="1"/>
</dbReference>
<dbReference type="GO" id="GO:0019752">
    <property type="term" value="P:carboxylic acid metabolic process"/>
    <property type="evidence" value="ECO:0007669"/>
    <property type="project" value="UniProtKB-ARBA"/>
</dbReference>
<dbReference type="SUPFAM" id="SSF53720">
    <property type="entry name" value="ALDH-like"/>
    <property type="match status" value="1"/>
</dbReference>
<feature type="domain" description="Aldehyde dehydrogenase" evidence="5">
    <location>
        <begin position="28"/>
        <end position="497"/>
    </location>
</feature>
<comment type="similarity">
    <text evidence="1 4">Belongs to the aldehyde dehydrogenase family.</text>
</comment>
<protein>
    <submittedName>
        <fullName evidence="6">LAME_0E04786g1_1</fullName>
    </submittedName>
</protein>
<evidence type="ECO:0000256" key="4">
    <source>
        <dbReference type="RuleBase" id="RU003345"/>
    </source>
</evidence>
<evidence type="ECO:0000259" key="5">
    <source>
        <dbReference type="Pfam" id="PF00171"/>
    </source>
</evidence>
<gene>
    <name evidence="6" type="ORF">LAME_0E04786G</name>
</gene>
<keyword evidence="2 4" id="KW-0560">Oxidoreductase</keyword>
<dbReference type="PANTHER" id="PTHR11699">
    <property type="entry name" value="ALDEHYDE DEHYDROGENASE-RELATED"/>
    <property type="match status" value="1"/>
</dbReference>
<dbReference type="InterPro" id="IPR016162">
    <property type="entry name" value="Ald_DH_N"/>
</dbReference>
<proteinExistence type="inferred from homology"/>
<dbReference type="InterPro" id="IPR029510">
    <property type="entry name" value="Ald_DH_CS_GLU"/>
</dbReference>
<dbReference type="InterPro" id="IPR016163">
    <property type="entry name" value="Ald_DH_C"/>
</dbReference>